<evidence type="ECO:0000259" key="4">
    <source>
        <dbReference type="PROSITE" id="PS01124"/>
    </source>
</evidence>
<keyword evidence="3" id="KW-0804">Transcription</keyword>
<dbReference type="Gene3D" id="2.60.120.10">
    <property type="entry name" value="Jelly Rolls"/>
    <property type="match status" value="1"/>
</dbReference>
<evidence type="ECO:0000313" key="5">
    <source>
        <dbReference type="EMBL" id="VYT58392.1"/>
    </source>
</evidence>
<dbReference type="SUPFAM" id="SSF46689">
    <property type="entry name" value="Homeodomain-like"/>
    <property type="match status" value="1"/>
</dbReference>
<evidence type="ECO:0000256" key="1">
    <source>
        <dbReference type="ARBA" id="ARBA00023015"/>
    </source>
</evidence>
<dbReference type="SMART" id="SM00342">
    <property type="entry name" value="HTH_ARAC"/>
    <property type="match status" value="1"/>
</dbReference>
<proteinExistence type="predicted"/>
<gene>
    <name evidence="5" type="primary">yesS</name>
    <name evidence="5" type="ORF">CRLFYP8_00822</name>
</gene>
<evidence type="ECO:0000256" key="2">
    <source>
        <dbReference type="ARBA" id="ARBA00023125"/>
    </source>
</evidence>
<dbReference type="InterPro" id="IPR009057">
    <property type="entry name" value="Homeodomain-like_sf"/>
</dbReference>
<name>A0A6N2XWC7_9FIRM</name>
<dbReference type="PANTHER" id="PTHR43280">
    <property type="entry name" value="ARAC-FAMILY TRANSCRIPTIONAL REGULATOR"/>
    <property type="match status" value="1"/>
</dbReference>
<dbReference type="AlphaFoldDB" id="A0A6N2XWC7"/>
<dbReference type="RefSeq" id="WP_008792122.1">
    <property type="nucleotide sequence ID" value="NZ_JAJCPA010000005.1"/>
</dbReference>
<dbReference type="Pfam" id="PF07883">
    <property type="entry name" value="Cupin_2"/>
    <property type="match status" value="1"/>
</dbReference>
<dbReference type="PROSITE" id="PS01124">
    <property type="entry name" value="HTH_ARAC_FAMILY_2"/>
    <property type="match status" value="1"/>
</dbReference>
<dbReference type="Gene3D" id="1.10.10.60">
    <property type="entry name" value="Homeodomain-like"/>
    <property type="match status" value="2"/>
</dbReference>
<keyword evidence="1" id="KW-0805">Transcription regulation</keyword>
<dbReference type="InterPro" id="IPR014710">
    <property type="entry name" value="RmlC-like_jellyroll"/>
</dbReference>
<evidence type="ECO:0000256" key="3">
    <source>
        <dbReference type="ARBA" id="ARBA00023163"/>
    </source>
</evidence>
<dbReference type="GO" id="GO:0043565">
    <property type="term" value="F:sequence-specific DNA binding"/>
    <property type="evidence" value="ECO:0007669"/>
    <property type="project" value="InterPro"/>
</dbReference>
<dbReference type="EMBL" id="CACRTL010000003">
    <property type="protein sequence ID" value="VYT58392.1"/>
    <property type="molecule type" value="Genomic_DNA"/>
</dbReference>
<protein>
    <submittedName>
        <fullName evidence="5">HTH-type transcriptional regulator YesS</fullName>
    </submittedName>
</protein>
<dbReference type="GO" id="GO:0003700">
    <property type="term" value="F:DNA-binding transcription factor activity"/>
    <property type="evidence" value="ECO:0007669"/>
    <property type="project" value="InterPro"/>
</dbReference>
<accession>A0A6N2XWC7</accession>
<dbReference type="InterPro" id="IPR018060">
    <property type="entry name" value="HTH_AraC"/>
</dbReference>
<dbReference type="Pfam" id="PF12833">
    <property type="entry name" value="HTH_18"/>
    <property type="match status" value="1"/>
</dbReference>
<reference evidence="5" key="1">
    <citation type="submission" date="2019-11" db="EMBL/GenBank/DDBJ databases">
        <authorList>
            <person name="Feng L."/>
        </authorList>
    </citation>
    <scope>NUCLEOTIDE SEQUENCE</scope>
    <source>
        <strain evidence="5">CramosumLFYP8</strain>
    </source>
</reference>
<dbReference type="InterPro" id="IPR013096">
    <property type="entry name" value="Cupin_2"/>
</dbReference>
<organism evidence="5">
    <name type="scientific">Thomasclavelia ramosa</name>
    <dbReference type="NCBI Taxonomy" id="1547"/>
    <lineage>
        <taxon>Bacteria</taxon>
        <taxon>Bacillati</taxon>
        <taxon>Bacillota</taxon>
        <taxon>Erysipelotrichia</taxon>
        <taxon>Erysipelotrichales</taxon>
        <taxon>Coprobacillaceae</taxon>
        <taxon>Thomasclavelia</taxon>
    </lineage>
</organism>
<sequence length="359" mass="42621">MFENKDYLINNLNNLYFSLNRLRFRIYKVIINKRGKINMNQSLLEQLKIITAEEQAILNNKVNIQKSIYTGNDQFIVESKKMLDKQTLISVRTHTRFADFPLHRHNYIEMMYVCQGSITHIIDNKKVVLRQGEILLLNQHSWHEIKKASADDIAINLMILPEFFDMVYTMIGYNNIIGDFLINILKQDECRGEYLLFKVADILQIQNLMENIIYSLLQSESEFRHEHQITMGLLFLYLTKYIARTKKGTTKEFEELLVETVVDYITDNYKHATLNEIAQILNQPVYALSKLIKQQTQRNFKELLQSRKFYRAEELLRDTKLSINDIITAVGYENNSYFFKRFKAKYKMTPTAYRKKMKL</sequence>
<dbReference type="InterPro" id="IPR011051">
    <property type="entry name" value="RmlC_Cupin_sf"/>
</dbReference>
<feature type="domain" description="HTH araC/xylS-type" evidence="4">
    <location>
        <begin position="259"/>
        <end position="356"/>
    </location>
</feature>
<keyword evidence="2" id="KW-0238">DNA-binding</keyword>
<dbReference type="SUPFAM" id="SSF51182">
    <property type="entry name" value="RmlC-like cupins"/>
    <property type="match status" value="1"/>
</dbReference>
<dbReference type="PANTHER" id="PTHR43280:SF2">
    <property type="entry name" value="HTH-TYPE TRANSCRIPTIONAL REGULATOR EXSA"/>
    <property type="match status" value="1"/>
</dbReference>